<evidence type="ECO:0000313" key="3">
    <source>
        <dbReference type="EMBL" id="NYD76228.1"/>
    </source>
</evidence>
<dbReference type="Proteomes" id="UP000589620">
    <property type="component" value="Unassembled WGS sequence"/>
</dbReference>
<reference evidence="3 4" key="1">
    <citation type="submission" date="2020-07" db="EMBL/GenBank/DDBJ databases">
        <title>Sequencing the genomes of 1000 actinobacteria strains.</title>
        <authorList>
            <person name="Klenk H.-P."/>
        </authorList>
    </citation>
    <scope>NUCLEOTIDE SEQUENCE [LARGE SCALE GENOMIC DNA]</scope>
    <source>
        <strain evidence="3 4">DSM 23871</strain>
    </source>
</reference>
<dbReference type="InterPro" id="IPR050312">
    <property type="entry name" value="IolE/XylAMocC-like"/>
</dbReference>
<keyword evidence="3" id="KW-0413">Isomerase</keyword>
<dbReference type="InterPro" id="IPR013022">
    <property type="entry name" value="Xyl_isomerase-like_TIM-brl"/>
</dbReference>
<gene>
    <name evidence="3" type="ORF">BJ963_003747</name>
</gene>
<sequence>MSLGIQLYSVRDDIGQDALGGTLARLAGYGFTHVEPYDILSDTAGLRAALDATGLTAATAHAKITELDRDAVLDAAESLGIGTVIVPFVPPASIADHDGVLALADAINAVVPVAAERGIRIGYHNHDFEFSQRVDGRTAYDVLVDALDPAVVLELDTYWAAVGGEDVLGLIPRLGDRLRFLHVKEDGTNPFDVTAAIAASRSLELPVVEVVVHEGDVFPLVERNAAFFSERLPAVDA</sequence>
<feature type="domain" description="Xylose isomerase-like TIM barrel" evidence="2">
    <location>
        <begin position="24"/>
        <end position="185"/>
    </location>
</feature>
<dbReference type="PANTHER" id="PTHR12110">
    <property type="entry name" value="HYDROXYPYRUVATE ISOMERASE"/>
    <property type="match status" value="1"/>
</dbReference>
<dbReference type="Pfam" id="PF01261">
    <property type="entry name" value="AP_endonuc_2"/>
    <property type="match status" value="1"/>
</dbReference>
<protein>
    <submittedName>
        <fullName evidence="3">Sugar phosphate isomerase/epimerase</fullName>
    </submittedName>
</protein>
<name>A0A852T3J0_9MICO</name>
<proteinExistence type="predicted"/>
<dbReference type="PANTHER" id="PTHR12110:SF41">
    <property type="entry name" value="INOSOSE DEHYDRATASE"/>
    <property type="match status" value="1"/>
</dbReference>
<keyword evidence="1" id="KW-0119">Carbohydrate metabolism</keyword>
<dbReference type="RefSeq" id="WP_179457941.1">
    <property type="nucleotide sequence ID" value="NZ_BAAAPX010000001.1"/>
</dbReference>
<accession>A0A852T3J0</accession>
<dbReference type="SUPFAM" id="SSF51658">
    <property type="entry name" value="Xylose isomerase-like"/>
    <property type="match status" value="1"/>
</dbReference>
<evidence type="ECO:0000259" key="2">
    <source>
        <dbReference type="Pfam" id="PF01261"/>
    </source>
</evidence>
<dbReference type="EMBL" id="JACCBJ010000001">
    <property type="protein sequence ID" value="NYD76228.1"/>
    <property type="molecule type" value="Genomic_DNA"/>
</dbReference>
<dbReference type="GO" id="GO:0016853">
    <property type="term" value="F:isomerase activity"/>
    <property type="evidence" value="ECO:0007669"/>
    <property type="project" value="UniProtKB-KW"/>
</dbReference>
<organism evidence="3 4">
    <name type="scientific">Leifsonia soli</name>
    <dbReference type="NCBI Taxonomy" id="582665"/>
    <lineage>
        <taxon>Bacteria</taxon>
        <taxon>Bacillati</taxon>
        <taxon>Actinomycetota</taxon>
        <taxon>Actinomycetes</taxon>
        <taxon>Micrococcales</taxon>
        <taxon>Microbacteriaceae</taxon>
        <taxon>Leifsonia</taxon>
    </lineage>
</organism>
<evidence type="ECO:0000313" key="4">
    <source>
        <dbReference type="Proteomes" id="UP000589620"/>
    </source>
</evidence>
<dbReference type="InterPro" id="IPR036237">
    <property type="entry name" value="Xyl_isomerase-like_sf"/>
</dbReference>
<dbReference type="Gene3D" id="3.20.20.150">
    <property type="entry name" value="Divalent-metal-dependent TIM barrel enzymes"/>
    <property type="match status" value="1"/>
</dbReference>
<keyword evidence="4" id="KW-1185">Reference proteome</keyword>
<comment type="caution">
    <text evidence="3">The sequence shown here is derived from an EMBL/GenBank/DDBJ whole genome shotgun (WGS) entry which is preliminary data.</text>
</comment>
<dbReference type="AlphaFoldDB" id="A0A852T3J0"/>
<evidence type="ECO:0000256" key="1">
    <source>
        <dbReference type="ARBA" id="ARBA00023277"/>
    </source>
</evidence>